<evidence type="ECO:0000313" key="2">
    <source>
        <dbReference type="Proteomes" id="UP000310039"/>
    </source>
</evidence>
<comment type="caution">
    <text evidence="1">The sequence shown here is derived from an EMBL/GenBank/DDBJ whole genome shotgun (WGS) entry which is preliminary data.</text>
</comment>
<organism evidence="1 2">
    <name type="scientific">Aureobasidium pullulans</name>
    <name type="common">Black yeast</name>
    <name type="synonym">Pullularia pullulans</name>
    <dbReference type="NCBI Taxonomy" id="5580"/>
    <lineage>
        <taxon>Eukaryota</taxon>
        <taxon>Fungi</taxon>
        <taxon>Dikarya</taxon>
        <taxon>Ascomycota</taxon>
        <taxon>Pezizomycotina</taxon>
        <taxon>Dothideomycetes</taxon>
        <taxon>Dothideomycetidae</taxon>
        <taxon>Dothideales</taxon>
        <taxon>Saccotheciaceae</taxon>
        <taxon>Aureobasidium</taxon>
    </lineage>
</organism>
<proteinExistence type="predicted"/>
<accession>A0A4S9WYE6</accession>
<dbReference type="AlphaFoldDB" id="A0A4S9WYE6"/>
<dbReference type="Proteomes" id="UP000310039">
    <property type="component" value="Unassembled WGS sequence"/>
</dbReference>
<sequence length="387" mass="43804">ELSAQRANSKPQHSLPIIVTQACVKVSRGPLLSMHVDHHADEQSTAPSTTSGRRKTRRQYWLYCLVTSNMVQPTSISPAFNQTKAMAATRRGLTLLPLENKLEILAYILDAQAHQIIPSPLLQMSRYTRRTALRQLTHDITLQLDIHHASYSRFWEVSFTSATAPPHLVGRNALWPNFRGILNIEEVLGRVHKLYIKFSCFRELAFSIEFAAGAAPRITVHATHPVNPAHPMSPGTFVFNPSVQAWTTGPPPGPPSPGGCDISWIEAFLTDMRNACEQQMIQQGASYKTLFNRVLVELRMRQPYPGVRVQLRKVPDMRVLDNGSPDYNKIRVMQPFRGPHAAKRLRGEEMNAMMHKKMHELKEEREKKRAAALAGRMERASLVVRFR</sequence>
<evidence type="ECO:0000313" key="1">
    <source>
        <dbReference type="EMBL" id="THZ71202.1"/>
    </source>
</evidence>
<name>A0A4S9WYE6_AURPU</name>
<gene>
    <name evidence="1" type="ORF">D6C84_10302</name>
</gene>
<feature type="non-terminal residue" evidence="1">
    <location>
        <position position="1"/>
    </location>
</feature>
<reference evidence="1 2" key="1">
    <citation type="submission" date="2018-10" db="EMBL/GenBank/DDBJ databases">
        <title>Fifty Aureobasidium pullulans genomes reveal a recombining polyextremotolerant generalist.</title>
        <authorList>
            <person name="Gostincar C."/>
            <person name="Turk M."/>
            <person name="Zajc J."/>
            <person name="Gunde-Cimerman N."/>
        </authorList>
    </citation>
    <scope>NUCLEOTIDE SEQUENCE [LARGE SCALE GENOMIC DNA]</scope>
    <source>
        <strain evidence="1 2">EXF-3403</strain>
    </source>
</reference>
<dbReference type="EMBL" id="QZBT01000336">
    <property type="protein sequence ID" value="THZ71202.1"/>
    <property type="molecule type" value="Genomic_DNA"/>
</dbReference>
<protein>
    <submittedName>
        <fullName evidence="1">Uncharacterized protein</fullName>
    </submittedName>
</protein>